<proteinExistence type="predicted"/>
<dbReference type="SUPFAM" id="SSF53850">
    <property type="entry name" value="Periplasmic binding protein-like II"/>
    <property type="match status" value="1"/>
</dbReference>
<accession>A0A9X0R6H8</accession>
<name>A0A9X0R6H8_VIBME</name>
<dbReference type="Proteomes" id="UP000615796">
    <property type="component" value="Unassembled WGS sequence"/>
</dbReference>
<reference evidence="3" key="1">
    <citation type="submission" date="2020-08" db="EMBL/GenBank/DDBJ databases">
        <title>Genome Sequencing and Pan-Genome Analysis of Migratory bird Vibrio Strains, Inner Mongolia.</title>
        <authorList>
            <person name="Zheng L."/>
        </authorList>
    </citation>
    <scope>NUCLEOTIDE SEQUENCE</scope>
    <source>
        <strain evidence="3">M13F</strain>
    </source>
</reference>
<feature type="chain" id="PRO_5040901307" evidence="1">
    <location>
        <begin position="19"/>
        <end position="245"/>
    </location>
</feature>
<evidence type="ECO:0000313" key="3">
    <source>
        <dbReference type="EMBL" id="MBC5850543.1"/>
    </source>
</evidence>
<dbReference type="Gene3D" id="3.40.190.10">
    <property type="entry name" value="Periplasmic binding protein-like II"/>
    <property type="match status" value="2"/>
</dbReference>
<evidence type="ECO:0000313" key="4">
    <source>
        <dbReference type="Proteomes" id="UP000615796"/>
    </source>
</evidence>
<gene>
    <name evidence="3" type="ORF">H8Q88_06165</name>
</gene>
<dbReference type="RefSeq" id="WP_161429653.1">
    <property type="nucleotide sequence ID" value="NZ_CP101483.1"/>
</dbReference>
<dbReference type="PANTHER" id="PTHR38834">
    <property type="entry name" value="PERIPLASMIC SUBSTRATE BINDING PROTEIN FAMILY 3"/>
    <property type="match status" value="1"/>
</dbReference>
<organism evidence="3 4">
    <name type="scientific">Vibrio metschnikovii</name>
    <dbReference type="NCBI Taxonomy" id="28172"/>
    <lineage>
        <taxon>Bacteria</taxon>
        <taxon>Pseudomonadati</taxon>
        <taxon>Pseudomonadota</taxon>
        <taxon>Gammaproteobacteria</taxon>
        <taxon>Vibrionales</taxon>
        <taxon>Vibrionaceae</taxon>
        <taxon>Vibrio</taxon>
    </lineage>
</organism>
<dbReference type="EMBL" id="JACRUP010000002">
    <property type="protein sequence ID" value="MBC5850543.1"/>
    <property type="molecule type" value="Genomic_DNA"/>
</dbReference>
<dbReference type="PANTHER" id="PTHR38834:SF3">
    <property type="entry name" value="SOLUTE-BINDING PROTEIN FAMILY 3_N-TERMINAL DOMAIN-CONTAINING PROTEIN"/>
    <property type="match status" value="1"/>
</dbReference>
<dbReference type="SMART" id="SM00062">
    <property type="entry name" value="PBPb"/>
    <property type="match status" value="1"/>
</dbReference>
<evidence type="ECO:0000256" key="1">
    <source>
        <dbReference type="SAM" id="SignalP"/>
    </source>
</evidence>
<dbReference type="Pfam" id="PF00497">
    <property type="entry name" value="SBP_bac_3"/>
    <property type="match status" value="1"/>
</dbReference>
<comment type="caution">
    <text evidence="3">The sequence shown here is derived from an EMBL/GenBank/DDBJ whole genome shotgun (WGS) entry which is preliminary data.</text>
</comment>
<dbReference type="AlphaFoldDB" id="A0A9X0R6H8"/>
<sequence>MKSIITASLLAVSSYSFASSLNDLNFITEIYPPFNYEEQGRLTGIAIDVLESASEAVNDPVKRESVQLQPWARGYAAALETPNTVLFSMTRTEARDNLFKWAGPIVESRVVLWAPKAKGIKISTPSDLNNYRVGVVREDIGEQLLRNLAVNPNALRPSASPEMVARQLDANRIDLWAYGDNVGVFIMREQNIDPSLYEIVYVLHESQTYFAFHNSTNDQYVEKLQNGINLIKESGKLDEIIAGYR</sequence>
<dbReference type="InterPro" id="IPR001638">
    <property type="entry name" value="Solute-binding_3/MltF_N"/>
</dbReference>
<protein>
    <submittedName>
        <fullName evidence="3">Transporter substrate-binding domain-containing protein</fullName>
    </submittedName>
</protein>
<keyword evidence="1" id="KW-0732">Signal</keyword>
<feature type="signal peptide" evidence="1">
    <location>
        <begin position="1"/>
        <end position="18"/>
    </location>
</feature>
<keyword evidence="4" id="KW-1185">Reference proteome</keyword>
<feature type="domain" description="Solute-binding protein family 3/N-terminal" evidence="2">
    <location>
        <begin position="23"/>
        <end position="245"/>
    </location>
</feature>
<evidence type="ECO:0000259" key="2">
    <source>
        <dbReference type="SMART" id="SM00062"/>
    </source>
</evidence>